<dbReference type="Proteomes" id="UP000001593">
    <property type="component" value="Unassembled WGS sequence"/>
</dbReference>
<evidence type="ECO:0000256" key="7">
    <source>
        <dbReference type="ARBA" id="ARBA00023065"/>
    </source>
</evidence>
<dbReference type="InterPro" id="IPR036739">
    <property type="entry name" value="SLC41_membr_dom_sf"/>
</dbReference>
<evidence type="ECO:0000256" key="8">
    <source>
        <dbReference type="ARBA" id="ARBA00023136"/>
    </source>
</evidence>
<feature type="transmembrane region" description="Helical" evidence="10">
    <location>
        <begin position="236"/>
        <end position="256"/>
    </location>
</feature>
<dbReference type="InterPro" id="IPR006667">
    <property type="entry name" value="SLC41_membr_dom"/>
</dbReference>
<name>A7RTT2_NEMVE</name>
<feature type="region of interest" description="Disordered" evidence="9">
    <location>
        <begin position="1"/>
        <end position="45"/>
    </location>
</feature>
<feature type="domain" description="SLC41A/MgtE integral membrane" evidence="11">
    <location>
        <begin position="122"/>
        <end position="255"/>
    </location>
</feature>
<dbReference type="eggNOG" id="KOG3788">
    <property type="taxonomic scope" value="Eukaryota"/>
</dbReference>
<dbReference type="FunFam" id="1.10.357.20:FF:000001">
    <property type="entry name" value="Solute carrier family 41 member 2"/>
    <property type="match status" value="1"/>
</dbReference>
<dbReference type="HOGENOM" id="CLU_018207_3_0_1"/>
<dbReference type="OMA" id="WDPDNVT"/>
<evidence type="ECO:0000313" key="13">
    <source>
        <dbReference type="Proteomes" id="UP000001593"/>
    </source>
</evidence>
<keyword evidence="7" id="KW-0406">Ion transport</keyword>
<dbReference type="STRING" id="45351.A7RTT2"/>
<feature type="transmembrane region" description="Helical" evidence="10">
    <location>
        <begin position="194"/>
        <end position="224"/>
    </location>
</feature>
<feature type="domain" description="SLC41A/MgtE integral membrane" evidence="11">
    <location>
        <begin position="336"/>
        <end position="476"/>
    </location>
</feature>
<evidence type="ECO:0000256" key="6">
    <source>
        <dbReference type="ARBA" id="ARBA00022989"/>
    </source>
</evidence>
<evidence type="ECO:0000313" key="12">
    <source>
        <dbReference type="EMBL" id="EDO45085.1"/>
    </source>
</evidence>
<dbReference type="InterPro" id="IPR045349">
    <property type="entry name" value="SLC41A1-3"/>
</dbReference>
<dbReference type="Pfam" id="PF01769">
    <property type="entry name" value="MgtE"/>
    <property type="match status" value="2"/>
</dbReference>
<protein>
    <recommendedName>
        <fullName evidence="11">SLC41A/MgtE integral membrane domain-containing protein</fullName>
    </recommendedName>
</protein>
<dbReference type="PANTHER" id="PTHR16228">
    <property type="entry name" value="DIVALENT CATION TRANSPORTER SOLUTE CARRIER FAMILY 41"/>
    <property type="match status" value="1"/>
</dbReference>
<proteinExistence type="inferred from homology"/>
<comment type="subcellular location">
    <subcellularLocation>
        <location evidence="1">Membrane</location>
        <topology evidence="1">Multi-pass membrane protein</topology>
    </subcellularLocation>
</comment>
<evidence type="ECO:0000259" key="11">
    <source>
        <dbReference type="Pfam" id="PF01769"/>
    </source>
</evidence>
<dbReference type="OrthoDB" id="5791097at2759"/>
<comment type="similarity">
    <text evidence="2">Belongs to the SLC41A transporter family.</text>
</comment>
<reference evidence="12 13" key="1">
    <citation type="journal article" date="2007" name="Science">
        <title>Sea anemone genome reveals ancestral eumetazoan gene repertoire and genomic organization.</title>
        <authorList>
            <person name="Putnam N.H."/>
            <person name="Srivastava M."/>
            <person name="Hellsten U."/>
            <person name="Dirks B."/>
            <person name="Chapman J."/>
            <person name="Salamov A."/>
            <person name="Terry A."/>
            <person name="Shapiro H."/>
            <person name="Lindquist E."/>
            <person name="Kapitonov V.V."/>
            <person name="Jurka J."/>
            <person name="Genikhovich G."/>
            <person name="Grigoriev I.V."/>
            <person name="Lucas S.M."/>
            <person name="Steele R.E."/>
            <person name="Finnerty J.R."/>
            <person name="Technau U."/>
            <person name="Martindale M.Q."/>
            <person name="Rokhsar D.S."/>
        </authorList>
    </citation>
    <scope>NUCLEOTIDE SEQUENCE [LARGE SCALE GENOMIC DNA]</scope>
    <source>
        <strain evidence="13">CH2 X CH6</strain>
    </source>
</reference>
<dbReference type="FunCoup" id="A7RTT2">
    <property type="interactions" value="109"/>
</dbReference>
<evidence type="ECO:0000256" key="4">
    <source>
        <dbReference type="ARBA" id="ARBA00022692"/>
    </source>
</evidence>
<dbReference type="PhylomeDB" id="A7RTT2"/>
<evidence type="ECO:0000256" key="2">
    <source>
        <dbReference type="ARBA" id="ARBA00009749"/>
    </source>
</evidence>
<dbReference type="AlphaFoldDB" id="A7RTT2"/>
<feature type="transmembrane region" description="Helical" evidence="10">
    <location>
        <begin position="78"/>
        <end position="103"/>
    </location>
</feature>
<keyword evidence="8 10" id="KW-0472">Membrane</keyword>
<evidence type="ECO:0000256" key="5">
    <source>
        <dbReference type="ARBA" id="ARBA00022842"/>
    </source>
</evidence>
<dbReference type="KEGG" id="nve:5517175"/>
<keyword evidence="13" id="KW-1185">Reference proteome</keyword>
<keyword evidence="4 10" id="KW-0812">Transmembrane</keyword>
<feature type="transmembrane region" description="Helical" evidence="10">
    <location>
        <begin position="464"/>
        <end position="484"/>
    </location>
</feature>
<dbReference type="GO" id="GO:0008324">
    <property type="term" value="F:monoatomic cation transmembrane transporter activity"/>
    <property type="evidence" value="ECO:0007669"/>
    <property type="project" value="InterPro"/>
</dbReference>
<gene>
    <name evidence="12" type="ORF">NEMVEDRAFT_v1g228721</name>
</gene>
<feature type="transmembrane region" description="Helical" evidence="10">
    <location>
        <begin position="268"/>
        <end position="289"/>
    </location>
</feature>
<feature type="transmembrane region" description="Helical" evidence="10">
    <location>
        <begin position="301"/>
        <end position="321"/>
    </location>
</feature>
<dbReference type="InParanoid" id="A7RTT2"/>
<accession>A7RTT2</accession>
<dbReference type="FunFam" id="1.10.357.20:FF:000002">
    <property type="entry name" value="Solute carrier family 41, member 2"/>
    <property type="match status" value="1"/>
</dbReference>
<evidence type="ECO:0000256" key="3">
    <source>
        <dbReference type="ARBA" id="ARBA00022448"/>
    </source>
</evidence>
<evidence type="ECO:0000256" key="10">
    <source>
        <dbReference type="SAM" id="Phobius"/>
    </source>
</evidence>
<dbReference type="PANTHER" id="PTHR16228:SF7">
    <property type="entry name" value="SLC41A_MGTE INTEGRAL MEMBRANE DOMAIN-CONTAINING PROTEIN"/>
    <property type="match status" value="1"/>
</dbReference>
<evidence type="ECO:0000256" key="9">
    <source>
        <dbReference type="SAM" id="MobiDB-lite"/>
    </source>
</evidence>
<keyword evidence="3" id="KW-0813">Transport</keyword>
<feature type="transmembrane region" description="Helical" evidence="10">
    <location>
        <begin position="419"/>
        <end position="444"/>
    </location>
</feature>
<keyword evidence="6 10" id="KW-1133">Transmembrane helix</keyword>
<feature type="transmembrane region" description="Helical" evidence="10">
    <location>
        <begin position="163"/>
        <end position="188"/>
    </location>
</feature>
<dbReference type="Gene3D" id="1.10.357.20">
    <property type="entry name" value="SLC41 divalent cation transporters, integral membrane domain"/>
    <property type="match status" value="2"/>
</dbReference>
<dbReference type="EMBL" id="DS469538">
    <property type="protein sequence ID" value="EDO45085.1"/>
    <property type="molecule type" value="Genomic_DNA"/>
</dbReference>
<evidence type="ECO:0000256" key="1">
    <source>
        <dbReference type="ARBA" id="ARBA00004141"/>
    </source>
</evidence>
<sequence>MAVDLPSQDITSGCSEDEEPFGRLLKTSHGRQTTMDGPEAKLDSSESNENLDLELLLPDNLELIRTKGDKSPAVEETWFVIALQVFFPFLIAGFGTVAAGLVLDIVQHWKVYQQISEIFILVPALLGLKGNLEMTLASRLSTAANIGHTDNSKDKWKLVGGNLALLQVQATVVGALAAIAAVVMGWVLDGHFDINHATLLCASGLVTATSASFILGSVMVAVVLFSRYCKINPDNVATPIAASLGDLTTLSLLSWISKFLYNKIGTEHHWVAPVICVGFFVVLPVWCYICHKNHFTHDVLYSGWVPVISAMVISSSGGLVLDYAVVSYHGIAVFSPVMNGVGGNLVAVQASRLSTHLHQLGRPGRLPKGSKYKGCIDTFFGPGADAKTVRVLMLLVVPGHLVFLYTIRMMQGGHTSFTAVFTTFYLLVGVLQVSFLLLLANWLVHWMWKRGKDPDNCTIPYLTALGDLLGTALLAAAFHFLWFIGDRDSDVGD</sequence>
<dbReference type="SUPFAM" id="SSF161093">
    <property type="entry name" value="MgtE membrane domain-like"/>
    <property type="match status" value="2"/>
</dbReference>
<feature type="transmembrane region" description="Helical" evidence="10">
    <location>
        <begin position="389"/>
        <end position="407"/>
    </location>
</feature>
<keyword evidence="5" id="KW-0460">Magnesium</keyword>
<organism evidence="12 13">
    <name type="scientific">Nematostella vectensis</name>
    <name type="common">Starlet sea anemone</name>
    <dbReference type="NCBI Taxonomy" id="45351"/>
    <lineage>
        <taxon>Eukaryota</taxon>
        <taxon>Metazoa</taxon>
        <taxon>Cnidaria</taxon>
        <taxon>Anthozoa</taxon>
        <taxon>Hexacorallia</taxon>
        <taxon>Actiniaria</taxon>
        <taxon>Edwardsiidae</taxon>
        <taxon>Nematostella</taxon>
    </lineage>
</organism>
<dbReference type="GO" id="GO:0005886">
    <property type="term" value="C:plasma membrane"/>
    <property type="evidence" value="ECO:0000318"/>
    <property type="project" value="GO_Central"/>
</dbReference>